<evidence type="ECO:0000313" key="3">
    <source>
        <dbReference type="Proteomes" id="UP000002429"/>
    </source>
</evidence>
<feature type="transmembrane region" description="Helical" evidence="1">
    <location>
        <begin position="68"/>
        <end position="89"/>
    </location>
</feature>
<keyword evidence="1" id="KW-0472">Membrane</keyword>
<dbReference type="AlphaFoldDB" id="Q1LQQ8"/>
<dbReference type="KEGG" id="rme:Rmet_0632"/>
<evidence type="ECO:0000256" key="1">
    <source>
        <dbReference type="SAM" id="Phobius"/>
    </source>
</evidence>
<name>Q1LQQ8_CUPMC</name>
<gene>
    <name evidence="2" type="ordered locus">Rmet_0632</name>
</gene>
<reference evidence="3" key="1">
    <citation type="journal article" date="2010" name="PLoS ONE">
        <title>The complete genome sequence of Cupriavidus metallidurans strain CH34, a master survivalist in harsh and anthropogenic environments.</title>
        <authorList>
            <person name="Janssen P.J."/>
            <person name="Van Houdt R."/>
            <person name="Moors H."/>
            <person name="Monsieurs P."/>
            <person name="Morin N."/>
            <person name="Michaux A."/>
            <person name="Benotmane M.A."/>
            <person name="Leys N."/>
            <person name="Vallaeys T."/>
            <person name="Lapidus A."/>
            <person name="Monchy S."/>
            <person name="Medigue C."/>
            <person name="Taghavi S."/>
            <person name="McCorkle S."/>
            <person name="Dunn J."/>
            <person name="van der Lelie D."/>
            <person name="Mergeay M."/>
        </authorList>
    </citation>
    <scope>NUCLEOTIDE SEQUENCE [LARGE SCALE GENOMIC DNA]</scope>
    <source>
        <strain evidence="3">ATCC 43123 / DSM 2839 / NBRC 102507 / CH34</strain>
    </source>
</reference>
<keyword evidence="1" id="KW-1133">Transmembrane helix</keyword>
<accession>Q1LQQ8</accession>
<evidence type="ECO:0008006" key="4">
    <source>
        <dbReference type="Google" id="ProtNLM"/>
    </source>
</evidence>
<feature type="transmembrane region" description="Helical" evidence="1">
    <location>
        <begin position="34"/>
        <end position="56"/>
    </location>
</feature>
<proteinExistence type="predicted"/>
<dbReference type="HOGENOM" id="CLU_053135_0_0_4"/>
<keyword evidence="1" id="KW-0812">Transmembrane</keyword>
<dbReference type="Proteomes" id="UP000002429">
    <property type="component" value="Chromosome"/>
</dbReference>
<organism evidence="2 3">
    <name type="scientific">Cupriavidus metallidurans (strain ATCC 43123 / DSM 2839 / NBRC 102507 / CH34)</name>
    <name type="common">Ralstonia metallidurans</name>
    <dbReference type="NCBI Taxonomy" id="266264"/>
    <lineage>
        <taxon>Bacteria</taxon>
        <taxon>Pseudomonadati</taxon>
        <taxon>Pseudomonadota</taxon>
        <taxon>Betaproteobacteria</taxon>
        <taxon>Burkholderiales</taxon>
        <taxon>Burkholderiaceae</taxon>
        <taxon>Cupriavidus</taxon>
    </lineage>
</organism>
<protein>
    <recommendedName>
        <fullName evidence="4">Transmembrane protein</fullName>
    </recommendedName>
</protein>
<keyword evidence="3" id="KW-1185">Reference proteome</keyword>
<dbReference type="eggNOG" id="ENOG502Z9U6">
    <property type="taxonomic scope" value="Bacteria"/>
</dbReference>
<dbReference type="STRING" id="266264.Rmet_0632"/>
<dbReference type="RefSeq" id="WP_011515489.1">
    <property type="nucleotide sequence ID" value="NC_007973.1"/>
</dbReference>
<evidence type="ECO:0000313" key="2">
    <source>
        <dbReference type="EMBL" id="ABF07518.1"/>
    </source>
</evidence>
<sequence length="425" mass="46165">MWLQADIEPYLSATMPIELPEPPSGEGAPKPPNLWVWLVLLVVCLAAGIVWTLLTWPKGQSTGTSRFWMQLLGYPTLACAVAFGLRLHFYEEACNYLMAQEEVLQADREEAIAFGSEPLVVIGIAYLCGMGSSGVSGRVAQKESALEARAPKRDMAPIRHTRLALPEEYQGTDRYRQVFRALLAKLDHALCALPSGVPFDVQLQLPGDADSEPLLTIWSTCWDDCGLRPTKARLLPDGAGLMALDTWLDEYGGPALEKFTLFVALQLNDEPPANSAEVAVALLLGWPPMAQRRDVLPIAMLHRPVACETDGFAESLRTVALLGRTPPNELHQLWQSSLSKVDKAALLKSASEVSLEAAEADDLSGIHDIDAALGNPGVAASWFATALAVEYAQQNNASQLIACQEDTLRLAVVRPTDSQAELETT</sequence>
<dbReference type="EMBL" id="CP000352">
    <property type="protein sequence ID" value="ABF07518.1"/>
    <property type="molecule type" value="Genomic_DNA"/>
</dbReference>